<keyword evidence="8" id="KW-1185">Reference proteome</keyword>
<evidence type="ECO:0000259" key="6">
    <source>
        <dbReference type="PROSITE" id="PS50229"/>
    </source>
</evidence>
<dbReference type="Pfam" id="PF00568">
    <property type="entry name" value="WH1"/>
    <property type="match status" value="1"/>
</dbReference>
<dbReference type="InterPro" id="IPR041937">
    <property type="entry name" value="SPRE_EVH1"/>
</dbReference>
<gene>
    <name evidence="7" type="ORF">AFUS01_LOCUS20806</name>
</gene>
<dbReference type="AlphaFoldDB" id="A0A8J2K9T2"/>
<dbReference type="GO" id="GO:0005886">
    <property type="term" value="C:plasma membrane"/>
    <property type="evidence" value="ECO:0007669"/>
    <property type="project" value="UniProtKB-SubCell"/>
</dbReference>
<keyword evidence="3 5" id="KW-0472">Membrane</keyword>
<dbReference type="SMART" id="SM00461">
    <property type="entry name" value="WH1"/>
    <property type="match status" value="1"/>
</dbReference>
<keyword evidence="5" id="KW-1133">Transmembrane helix</keyword>
<dbReference type="Pfam" id="PF05210">
    <property type="entry name" value="Sprouty"/>
    <property type="match status" value="1"/>
</dbReference>
<dbReference type="PROSITE" id="PS50229">
    <property type="entry name" value="WH1"/>
    <property type="match status" value="1"/>
</dbReference>
<comment type="caution">
    <text evidence="7">The sequence shown here is derived from an EMBL/GenBank/DDBJ whole genome shotgun (WGS) entry which is preliminary data.</text>
</comment>
<organism evidence="7 8">
    <name type="scientific">Allacma fusca</name>
    <dbReference type="NCBI Taxonomy" id="39272"/>
    <lineage>
        <taxon>Eukaryota</taxon>
        <taxon>Metazoa</taxon>
        <taxon>Ecdysozoa</taxon>
        <taxon>Arthropoda</taxon>
        <taxon>Hexapoda</taxon>
        <taxon>Collembola</taxon>
        <taxon>Symphypleona</taxon>
        <taxon>Sminthuridae</taxon>
        <taxon>Allacma</taxon>
    </lineage>
</organism>
<feature type="region of interest" description="Disordered" evidence="4">
    <location>
        <begin position="243"/>
        <end position="307"/>
    </location>
</feature>
<evidence type="ECO:0000313" key="7">
    <source>
        <dbReference type="EMBL" id="CAG7732283.1"/>
    </source>
</evidence>
<feature type="compositionally biased region" description="Low complexity" evidence="4">
    <location>
        <begin position="247"/>
        <end position="262"/>
    </location>
</feature>
<keyword evidence="5" id="KW-0812">Transmembrane</keyword>
<evidence type="ECO:0000256" key="4">
    <source>
        <dbReference type="SAM" id="MobiDB-lite"/>
    </source>
</evidence>
<reference evidence="7" key="1">
    <citation type="submission" date="2021-06" db="EMBL/GenBank/DDBJ databases">
        <authorList>
            <person name="Hodson N. C."/>
            <person name="Mongue J. A."/>
            <person name="Jaron S. K."/>
        </authorList>
    </citation>
    <scope>NUCLEOTIDE SEQUENCE</scope>
</reference>
<dbReference type="EMBL" id="CAJVCH010227937">
    <property type="protein sequence ID" value="CAG7732283.1"/>
    <property type="molecule type" value="Genomic_DNA"/>
</dbReference>
<dbReference type="InterPro" id="IPR007875">
    <property type="entry name" value="Sprouty"/>
</dbReference>
<dbReference type="InterPro" id="IPR000697">
    <property type="entry name" value="WH1/EVH1_dom"/>
</dbReference>
<evidence type="ECO:0000256" key="1">
    <source>
        <dbReference type="ARBA" id="ARBA00004202"/>
    </source>
</evidence>
<sequence>MTEPLEDGQHLVRVRAQVMTRDDSSGGWVPLGGGGLSNVSVRKRTPDKNEYLIYGKRISDQSAVLSCTIKKDFEYNIVMPTFHHWKTGEKKFGLTFQTAADARAFDKGVRMVIEDLLDGCGNDIYRLRNYHTDIGDDDVFMTLDLPVERDSTSSGSSSATGSHHQIHQYPPSHLHRMYFSSRSNTKDSGGGLGGGHIKEMYSVSSKDKMSELMCCESNLMKDDEYCSSYVQFARERPHEYSYPIVQPDSSTSSLHPPSLSKLNDLRTPNSSVTCQQPKKPVQLDPLSLQPPPLLPTKSSGSSKKKRSCGKKRRCRDCHEVYYEDSNPRGSCPAGPDVVQKVIDGVSCMCIARGCLYHCFSDSEGQVPRHDFTEERCSRRWIALGLLSILFPCLCLYIPLAGCHRLGRTCSVCGAKHHAS</sequence>
<dbReference type="OrthoDB" id="5786858at2759"/>
<feature type="domain" description="WH1" evidence="6">
    <location>
        <begin position="3"/>
        <end position="116"/>
    </location>
</feature>
<dbReference type="PANTHER" id="PTHR11202:SF3">
    <property type="entry name" value="SPROUTY-RELATED PROTEIN WITH EVH-1 DOMAIN, ISOFORM C"/>
    <property type="match status" value="1"/>
</dbReference>
<proteinExistence type="predicted"/>
<evidence type="ECO:0000256" key="5">
    <source>
        <dbReference type="SAM" id="Phobius"/>
    </source>
</evidence>
<dbReference type="PANTHER" id="PTHR11202">
    <property type="entry name" value="SPROUTY-RELATED, EVH1 DOMAIN-CONTAINING PROTEIN FAMILY MEMBER"/>
    <property type="match status" value="1"/>
</dbReference>
<dbReference type="PROSITE" id="PS51227">
    <property type="entry name" value="SPR"/>
    <property type="match status" value="1"/>
</dbReference>
<evidence type="ECO:0000256" key="2">
    <source>
        <dbReference type="ARBA" id="ARBA00022475"/>
    </source>
</evidence>
<feature type="compositionally biased region" description="Polar residues" evidence="4">
    <location>
        <begin position="266"/>
        <end position="276"/>
    </location>
</feature>
<dbReference type="Proteomes" id="UP000708208">
    <property type="component" value="Unassembled WGS sequence"/>
</dbReference>
<evidence type="ECO:0000256" key="3">
    <source>
        <dbReference type="ARBA" id="ARBA00023136"/>
    </source>
</evidence>
<keyword evidence="2" id="KW-1003">Cell membrane</keyword>
<protein>
    <recommendedName>
        <fullName evidence="6">WH1 domain-containing protein</fullName>
    </recommendedName>
</protein>
<dbReference type="GO" id="GO:0043409">
    <property type="term" value="P:negative regulation of MAPK cascade"/>
    <property type="evidence" value="ECO:0007669"/>
    <property type="project" value="TreeGrafter"/>
</dbReference>
<name>A0A8J2K9T2_9HEXA</name>
<dbReference type="FunFam" id="2.30.29.30:FF:000052">
    <property type="entry name" value="Sprouty-related, EVH1 domain containing 2"/>
    <property type="match status" value="1"/>
</dbReference>
<evidence type="ECO:0000313" key="8">
    <source>
        <dbReference type="Proteomes" id="UP000708208"/>
    </source>
</evidence>
<accession>A0A8J2K9T2</accession>
<dbReference type="GO" id="GO:0019901">
    <property type="term" value="F:protein kinase binding"/>
    <property type="evidence" value="ECO:0007669"/>
    <property type="project" value="TreeGrafter"/>
</dbReference>
<comment type="subcellular location">
    <subcellularLocation>
        <location evidence="1">Cell membrane</location>
        <topology evidence="1">Peripheral membrane protein</topology>
    </subcellularLocation>
</comment>
<dbReference type="CDD" id="cd10574">
    <property type="entry name" value="EVH1_SPRED-like"/>
    <property type="match status" value="1"/>
</dbReference>
<feature type="transmembrane region" description="Helical" evidence="5">
    <location>
        <begin position="380"/>
        <end position="399"/>
    </location>
</feature>